<protein>
    <submittedName>
        <fullName evidence="2">Uncharacterized protein</fullName>
    </submittedName>
</protein>
<name>A0A2V3Y6H7_9FIRM</name>
<evidence type="ECO:0000256" key="1">
    <source>
        <dbReference type="SAM" id="MobiDB-lite"/>
    </source>
</evidence>
<dbReference type="EMBL" id="QJKD01000004">
    <property type="protein sequence ID" value="PXX54241.1"/>
    <property type="molecule type" value="Genomic_DNA"/>
</dbReference>
<dbReference type="Proteomes" id="UP000248057">
    <property type="component" value="Unassembled WGS sequence"/>
</dbReference>
<feature type="compositionally biased region" description="Polar residues" evidence="1">
    <location>
        <begin position="402"/>
        <end position="425"/>
    </location>
</feature>
<feature type="region of interest" description="Disordered" evidence="1">
    <location>
        <begin position="402"/>
        <end position="452"/>
    </location>
</feature>
<comment type="caution">
    <text evidence="2">The sequence shown here is derived from an EMBL/GenBank/DDBJ whole genome shotgun (WGS) entry which is preliminary data.</text>
</comment>
<keyword evidence="3" id="KW-1185">Reference proteome</keyword>
<organism evidence="2 3">
    <name type="scientific">Hungatella effluvii</name>
    <dbReference type="NCBI Taxonomy" id="1096246"/>
    <lineage>
        <taxon>Bacteria</taxon>
        <taxon>Bacillati</taxon>
        <taxon>Bacillota</taxon>
        <taxon>Clostridia</taxon>
        <taxon>Lachnospirales</taxon>
        <taxon>Lachnospiraceae</taxon>
        <taxon>Hungatella</taxon>
    </lineage>
</organism>
<evidence type="ECO:0000313" key="3">
    <source>
        <dbReference type="Proteomes" id="UP000248057"/>
    </source>
</evidence>
<dbReference type="GeneID" id="86061093"/>
<dbReference type="RefSeq" id="WP_146218587.1">
    <property type="nucleotide sequence ID" value="NZ_QJKD01000004.1"/>
</dbReference>
<evidence type="ECO:0000313" key="2">
    <source>
        <dbReference type="EMBL" id="PXX54241.1"/>
    </source>
</evidence>
<feature type="region of interest" description="Disordered" evidence="1">
    <location>
        <begin position="208"/>
        <end position="250"/>
    </location>
</feature>
<gene>
    <name evidence="2" type="ORF">DFR60_10466</name>
</gene>
<sequence length="528" mass="55479">MSKNEQTATMYESIPAVAELNKVPGFNPLKLLRRIVSPENGEAVLQLDLPYKKLWFRLANPKGRIRLNALRITEQMAIYEAQIYLERTDENPIGSFTSSCTTEEAPGGRYIQAAQQMAMDEALSDAGFGIQFADVNMGANGSRYGSRIPLNGTAPDKNVSVSSGTGIVSKESVQPSAAPAGGMVKTFPTAADTGMEKKKTADNRLAVGTAAETKAPPESVAENGSLMAGLPAGMQGGSESLPANPENRTGNLAVQPATEQKMTEQLPAMSTETVKIGEAADRVQMQTENNSLPAGPQTEIQETLQSAGTGELPVKAAEAEGLPVQKSAGLPAAKEPGDVLPASEKNNVEEDTRKAVQGMMALLGGQNIPQKTAAVSTGASRSIENTQIKASASEVQNLPVTEGTVSETQNPSATGGTVSGTQNLPVTGGATPETQNLPAAENQAQGETEARYTPDMPVEEIVKLMTFEEAGQVVVDMGVCKGQTIAEVAERRPPSLKFYLYGGYRGDNNILRAAAQIMLDSLAAKKAG</sequence>
<feature type="compositionally biased region" description="Polar residues" evidence="1">
    <location>
        <begin position="432"/>
        <end position="446"/>
    </location>
</feature>
<proteinExistence type="predicted"/>
<dbReference type="AlphaFoldDB" id="A0A2V3Y6H7"/>
<accession>A0A2V3Y6H7</accession>
<feature type="region of interest" description="Disordered" evidence="1">
    <location>
        <begin position="326"/>
        <end position="348"/>
    </location>
</feature>
<reference evidence="2 3" key="1">
    <citation type="submission" date="2018-05" db="EMBL/GenBank/DDBJ databases">
        <title>Genomic Encyclopedia of Type Strains, Phase IV (KMG-IV): sequencing the most valuable type-strain genomes for metagenomic binning, comparative biology and taxonomic classification.</title>
        <authorList>
            <person name="Goeker M."/>
        </authorList>
    </citation>
    <scope>NUCLEOTIDE SEQUENCE [LARGE SCALE GENOMIC DNA]</scope>
    <source>
        <strain evidence="2 3">DSM 24995</strain>
    </source>
</reference>